<dbReference type="GO" id="GO:0010008">
    <property type="term" value="C:endosome membrane"/>
    <property type="evidence" value="ECO:0007669"/>
    <property type="project" value="UniProtKB-SubCell"/>
</dbReference>
<evidence type="ECO:0000256" key="8">
    <source>
        <dbReference type="PROSITE-ProRule" id="PRU00288"/>
    </source>
</evidence>
<dbReference type="InterPro" id="IPR001164">
    <property type="entry name" value="ArfGAP_dom"/>
</dbReference>
<keyword evidence="4 10" id="KW-0862">Zinc</keyword>
<dbReference type="InterPro" id="IPR045258">
    <property type="entry name" value="ACAP1/2/3-like"/>
</dbReference>
<organism evidence="14 15">
    <name type="scientific">Scophthalmus maximus</name>
    <name type="common">Turbot</name>
    <name type="synonym">Psetta maxima</name>
    <dbReference type="NCBI Taxonomy" id="52904"/>
    <lineage>
        <taxon>Eukaryota</taxon>
        <taxon>Metazoa</taxon>
        <taxon>Chordata</taxon>
        <taxon>Craniata</taxon>
        <taxon>Vertebrata</taxon>
        <taxon>Euteleostomi</taxon>
        <taxon>Actinopterygii</taxon>
        <taxon>Neopterygii</taxon>
        <taxon>Teleostei</taxon>
        <taxon>Neoteleostei</taxon>
        <taxon>Acanthomorphata</taxon>
        <taxon>Carangaria</taxon>
        <taxon>Pleuronectiformes</taxon>
        <taxon>Pleuronectoidei</taxon>
        <taxon>Scophthalmidae</taxon>
        <taxon>Scophthalmus</taxon>
    </lineage>
</organism>
<dbReference type="SUPFAM" id="SSF57863">
    <property type="entry name" value="ArfGap/RecO-like zinc finger"/>
    <property type="match status" value="1"/>
</dbReference>
<keyword evidence="10" id="KW-0967">Endosome</keyword>
<dbReference type="SUPFAM" id="SSF81606">
    <property type="entry name" value="PP2C-like"/>
    <property type="match status" value="1"/>
</dbReference>
<dbReference type="CDD" id="cd00143">
    <property type="entry name" value="PP2Cc"/>
    <property type="match status" value="1"/>
</dbReference>
<dbReference type="InterPro" id="IPR002110">
    <property type="entry name" value="Ankyrin_rpt"/>
</dbReference>
<comment type="function">
    <text evidence="10">GTPase-activating protein for the ADP ribosylation factor family.</text>
</comment>
<keyword evidence="2 8" id="KW-0863">Zinc-finger</keyword>
<feature type="compositionally biased region" description="Acidic residues" evidence="11">
    <location>
        <begin position="30"/>
        <end position="41"/>
    </location>
</feature>
<sequence length="816" mass="90259">MDLFDDLPEPTRTGGSVLSAPLTVRPRATDEEEEEEEEEEERSVKRKREDAQSDEREERGKIKKVCKEGLPVLRGYVAARRGERDEMQDAHVLLPDMSGCLSTLPGQVSRVSYFAVFDGHGGARASRFAAEHLHHNLAKKFPSGENENLDKLIKKCLLDTFRQTDEDFLRKASSQKPAWKDGSTATCVLVVDDTVYVASLGDSRAVLCRTEAAAAADGQRKTVTLALSKEHNPTMYEERMRIQRAGGTVRDGRVLGVLEVSRSIGDGQYKRCGVISSPDLRRFIVLACDGLFKVFSADEAVRFVLNVLQAMKLCGRMVEAGQAYSSANQLFLSSLAELSVYQRKDSVITNCLNQFNQGLQEMVGFHTLAETRREFVRIGVDLETAAVKNAQVSRHRAVDAERASHLLLATRKCHQHFALDYCLQLNTFKTQQRVDILNSVFSFVQAQFTFFHQGFDLLRDLDPTMKTMAAQLSQLSTDCAAERKELENKHLLVQQRPKEAPSLLCGGGDSPGPPTQRQAALGVALRGPGNRRCCDCEEEEPRWASINLGVTMCIECSGIHRSLGVHLSKLFCVLGNDVMNRIYEARCSEEGLVKPTSDSSRAEKETWIKEKYVEKRFVRNSGADGARESDAGLRLYRSALAGDLVAMAAALAEGAAVNGSNAEEEGRTALIGATVGGSLLACEFLLQNGANVNHRDLRGRGSLHAAATAGHTGQVCLLLKRGANQYAVDERGQDPLAIAVETAHADIVTLLRMARMNEEMRDSEGVFGSAGDDETFQDIFRDFSNMASHDPEKLSRRQFSRGREEDDEEEEEQEKR</sequence>
<dbReference type="InterPro" id="IPR004148">
    <property type="entry name" value="BAR_dom"/>
</dbReference>
<evidence type="ECO:0000259" key="13">
    <source>
        <dbReference type="PROSITE" id="PS51746"/>
    </source>
</evidence>
<dbReference type="SMART" id="SM00105">
    <property type="entry name" value="ArfGap"/>
    <property type="match status" value="1"/>
</dbReference>
<keyword evidence="3 9" id="KW-0378">Hydrolase</keyword>
<evidence type="ECO:0000256" key="3">
    <source>
        <dbReference type="ARBA" id="ARBA00022801"/>
    </source>
</evidence>
<evidence type="ECO:0000256" key="10">
    <source>
        <dbReference type="RuleBase" id="RU369028"/>
    </source>
</evidence>
<dbReference type="SUPFAM" id="SSF103657">
    <property type="entry name" value="BAR/IMD domain-like"/>
    <property type="match status" value="1"/>
</dbReference>
<dbReference type="Gene3D" id="1.20.1270.60">
    <property type="entry name" value="Arfaptin homology (AH) domain/BAR domain"/>
    <property type="match status" value="1"/>
</dbReference>
<dbReference type="GO" id="GO:0004721">
    <property type="term" value="F:phosphoprotein phosphatase activity"/>
    <property type="evidence" value="ECO:0007669"/>
    <property type="project" value="UniProtKB-KW"/>
</dbReference>
<dbReference type="Gene3D" id="1.10.220.150">
    <property type="entry name" value="Arf GTPase activating protein"/>
    <property type="match status" value="1"/>
</dbReference>
<feature type="domain" description="Arf-GAP" evidence="12">
    <location>
        <begin position="518"/>
        <end position="625"/>
    </location>
</feature>
<comment type="caution">
    <text evidence="14">The sequence shown here is derived from an EMBL/GenBank/DDBJ whole genome shotgun (WGS) entry which is preliminary data.</text>
</comment>
<evidence type="ECO:0000259" key="12">
    <source>
        <dbReference type="PROSITE" id="PS50115"/>
    </source>
</evidence>
<comment type="domain">
    <text evidence="10">PH domain binds phospholipids including phosphatidic acid, phosphatidylinositol 3-phosphate, phosphatidylinositol 3,5-bisphosphate (PIP2) and phosphatidylinositol 3,4,5-trisphosphate (PIP3). May mediate protein binding to PIP2 or PIP3 containing membranes.</text>
</comment>
<feature type="domain" description="PPM-type phosphatase" evidence="13">
    <location>
        <begin position="73"/>
        <end position="342"/>
    </location>
</feature>
<feature type="repeat" description="ANK" evidence="7">
    <location>
        <begin position="698"/>
        <end position="730"/>
    </location>
</feature>
<dbReference type="SMART" id="SM00332">
    <property type="entry name" value="PP2Cc"/>
    <property type="match status" value="1"/>
</dbReference>
<evidence type="ECO:0000256" key="5">
    <source>
        <dbReference type="ARBA" id="ARBA00022912"/>
    </source>
</evidence>
<reference evidence="14 15" key="1">
    <citation type="submission" date="2019-06" db="EMBL/GenBank/DDBJ databases">
        <title>Draft genomes of female and male turbot (Scophthalmus maximus).</title>
        <authorList>
            <person name="Xu H."/>
            <person name="Xu X.-W."/>
            <person name="Shao C."/>
            <person name="Chen S."/>
        </authorList>
    </citation>
    <scope>NUCLEOTIDE SEQUENCE [LARGE SCALE GENOMIC DNA]</scope>
    <source>
        <strain evidence="14">Ysfricsl-2016a</strain>
        <tissue evidence="14">Blood</tissue>
    </source>
</reference>
<feature type="region of interest" description="Disordered" evidence="11">
    <location>
        <begin position="1"/>
        <end position="61"/>
    </location>
</feature>
<dbReference type="Gene3D" id="3.60.40.10">
    <property type="entry name" value="PPM-type phosphatase domain"/>
    <property type="match status" value="1"/>
</dbReference>
<dbReference type="Pfam" id="PF00481">
    <property type="entry name" value="PP2C"/>
    <property type="match status" value="1"/>
</dbReference>
<feature type="compositionally biased region" description="Acidic residues" evidence="11">
    <location>
        <begin position="805"/>
        <end position="816"/>
    </location>
</feature>
<dbReference type="InterPro" id="IPR027267">
    <property type="entry name" value="AH/BAR_dom_sf"/>
</dbReference>
<keyword evidence="10" id="KW-0343">GTPase activation</keyword>
<proteinExistence type="inferred from homology"/>
<accession>A0A6A4S9P0</accession>
<dbReference type="PROSITE" id="PS01032">
    <property type="entry name" value="PPM_1"/>
    <property type="match status" value="1"/>
</dbReference>
<dbReference type="InterPro" id="IPR000222">
    <property type="entry name" value="PP2C_BS"/>
</dbReference>
<dbReference type="PRINTS" id="PR00405">
    <property type="entry name" value="REVINTRACTNG"/>
</dbReference>
<comment type="activity regulation">
    <text evidence="10">GAP activity stimulated by phosphatidylinositol 4,5-bisphosphate (PIP2) and phosphatidic acid.</text>
</comment>
<name>A0A6A4S9P0_SCOMX</name>
<evidence type="ECO:0000256" key="4">
    <source>
        <dbReference type="ARBA" id="ARBA00022833"/>
    </source>
</evidence>
<dbReference type="PROSITE" id="PS51746">
    <property type="entry name" value="PPM_2"/>
    <property type="match status" value="1"/>
</dbReference>
<dbReference type="Proteomes" id="UP000438429">
    <property type="component" value="Unassembled WGS sequence"/>
</dbReference>
<evidence type="ECO:0000256" key="7">
    <source>
        <dbReference type="PROSITE-ProRule" id="PRU00023"/>
    </source>
</evidence>
<dbReference type="Pfam" id="PF01412">
    <property type="entry name" value="ArfGap"/>
    <property type="match status" value="1"/>
</dbReference>
<dbReference type="Pfam" id="PF13637">
    <property type="entry name" value="Ank_4"/>
    <property type="match status" value="1"/>
</dbReference>
<comment type="domain">
    <text evidence="10">The BAR domain mediates homodimerization, it can neither bind membrane nor impart curvature, but instead requires the neighboring PH domain to achieve these functions.</text>
</comment>
<evidence type="ECO:0000256" key="6">
    <source>
        <dbReference type="ARBA" id="ARBA00023043"/>
    </source>
</evidence>
<dbReference type="InterPro" id="IPR038508">
    <property type="entry name" value="ArfGAP_dom_sf"/>
</dbReference>
<keyword evidence="5 9" id="KW-0904">Protein phosphatase</keyword>
<comment type="subcellular location">
    <subcellularLocation>
        <location evidence="10">Endosome membrane</location>
        <topology evidence="10">Peripheral membrane protein</topology>
    </subcellularLocation>
</comment>
<dbReference type="EMBL" id="VEVO01000015">
    <property type="protein sequence ID" value="KAF0030963.1"/>
    <property type="molecule type" value="Genomic_DNA"/>
</dbReference>
<dbReference type="PROSITE" id="PS50088">
    <property type="entry name" value="ANK_REPEAT"/>
    <property type="match status" value="2"/>
</dbReference>
<dbReference type="PROSITE" id="PS50297">
    <property type="entry name" value="ANK_REP_REGION"/>
    <property type="match status" value="2"/>
</dbReference>
<feature type="region of interest" description="Disordered" evidence="11">
    <location>
        <begin position="778"/>
        <end position="816"/>
    </location>
</feature>
<keyword evidence="6 7" id="KW-0040">ANK repeat</keyword>
<keyword evidence="1 10" id="KW-0479">Metal-binding</keyword>
<dbReference type="PROSITE" id="PS50115">
    <property type="entry name" value="ARFGAP"/>
    <property type="match status" value="1"/>
</dbReference>
<evidence type="ECO:0000313" key="15">
    <source>
        <dbReference type="Proteomes" id="UP000438429"/>
    </source>
</evidence>
<feature type="compositionally biased region" description="Basic and acidic residues" evidence="11">
    <location>
        <begin position="47"/>
        <end position="60"/>
    </location>
</feature>
<dbReference type="Gene3D" id="1.25.40.20">
    <property type="entry name" value="Ankyrin repeat-containing domain"/>
    <property type="match status" value="1"/>
</dbReference>
<dbReference type="PANTHER" id="PTHR23180:SF402">
    <property type="entry name" value="ARF-GAP WITH COILED-COIL, ANK REPEAT AND PH DOMAIN-CONTAINING PROTEIN"/>
    <property type="match status" value="1"/>
</dbReference>
<evidence type="ECO:0000256" key="9">
    <source>
        <dbReference type="RuleBase" id="RU003465"/>
    </source>
</evidence>
<evidence type="ECO:0000313" key="14">
    <source>
        <dbReference type="EMBL" id="KAF0030963.1"/>
    </source>
</evidence>
<protein>
    <recommendedName>
        <fullName evidence="10">Arf-GAP with coiled-coil, ANK repeat and PH domain-containing protein</fullName>
        <shortName evidence="10">Cnt-b</shortName>
    </recommendedName>
    <alternativeName>
        <fullName evidence="10">Centaurin-beta</fullName>
    </alternativeName>
</protein>
<evidence type="ECO:0000256" key="11">
    <source>
        <dbReference type="SAM" id="MobiDB-lite"/>
    </source>
</evidence>
<dbReference type="SMART" id="SM00248">
    <property type="entry name" value="ANK"/>
    <property type="match status" value="3"/>
</dbReference>
<dbReference type="InterPro" id="IPR036457">
    <property type="entry name" value="PPM-type-like_dom_sf"/>
</dbReference>
<evidence type="ECO:0000256" key="1">
    <source>
        <dbReference type="ARBA" id="ARBA00022723"/>
    </source>
</evidence>
<dbReference type="AlphaFoldDB" id="A0A6A4S9P0"/>
<feature type="repeat" description="ANK" evidence="7">
    <location>
        <begin position="665"/>
        <end position="697"/>
    </location>
</feature>
<dbReference type="InterPro" id="IPR001932">
    <property type="entry name" value="PPM-type_phosphatase-like_dom"/>
</dbReference>
<gene>
    <name evidence="14" type="ORF">F2P81_017694</name>
</gene>
<evidence type="ECO:0000256" key="2">
    <source>
        <dbReference type="ARBA" id="ARBA00022771"/>
    </source>
</evidence>
<keyword evidence="10" id="KW-0677">Repeat</keyword>
<dbReference type="SUPFAM" id="SSF48403">
    <property type="entry name" value="Ankyrin repeat"/>
    <property type="match status" value="1"/>
</dbReference>
<dbReference type="InterPro" id="IPR037278">
    <property type="entry name" value="ARFGAP/RecO"/>
</dbReference>
<comment type="similarity">
    <text evidence="9">Belongs to the PP2C family.</text>
</comment>
<dbReference type="PANTHER" id="PTHR23180">
    <property type="entry name" value="CENTAURIN/ARF"/>
    <property type="match status" value="1"/>
</dbReference>
<dbReference type="InterPro" id="IPR036770">
    <property type="entry name" value="Ankyrin_rpt-contain_sf"/>
</dbReference>
<dbReference type="GO" id="GO:0008270">
    <property type="term" value="F:zinc ion binding"/>
    <property type="evidence" value="ECO:0007669"/>
    <property type="project" value="UniProtKB-KW"/>
</dbReference>
<dbReference type="Pfam" id="PF16746">
    <property type="entry name" value="BAR_3"/>
    <property type="match status" value="1"/>
</dbReference>
<dbReference type="GO" id="GO:0005096">
    <property type="term" value="F:GTPase activator activity"/>
    <property type="evidence" value="ECO:0007669"/>
    <property type="project" value="UniProtKB-KW"/>
</dbReference>